<dbReference type="OrthoDB" id="9801445at2"/>
<keyword evidence="2" id="KW-0479">Metal-binding</keyword>
<reference evidence="6 7" key="1">
    <citation type="submission" date="2018-04" db="EMBL/GenBank/DDBJ databases">
        <title>Subsurface microbial communities from deep shales in Ohio and West Virginia, USA.</title>
        <authorList>
            <person name="Wrighton K."/>
        </authorList>
    </citation>
    <scope>NUCLEOTIDE SEQUENCE [LARGE SCALE GENOMIC DNA]</scope>
    <source>
        <strain evidence="6 7">WC1</strain>
    </source>
</reference>
<comment type="cofactor">
    <cofactor evidence="1">
        <name>Zn(2+)</name>
        <dbReference type="ChEBI" id="CHEBI:29105"/>
    </cofactor>
</comment>
<dbReference type="SUPFAM" id="SSF102215">
    <property type="entry name" value="Creatininase"/>
    <property type="match status" value="1"/>
</dbReference>
<dbReference type="InterPro" id="IPR003785">
    <property type="entry name" value="Creatininase/forma_Hydrolase"/>
</dbReference>
<evidence type="ECO:0000256" key="2">
    <source>
        <dbReference type="ARBA" id="ARBA00022723"/>
    </source>
</evidence>
<proteinExistence type="inferred from homology"/>
<protein>
    <submittedName>
        <fullName evidence="6">Creatinine amidohydrolase</fullName>
    </submittedName>
</protein>
<accession>A0A2T5RGS5</accession>
<evidence type="ECO:0000313" key="7">
    <source>
        <dbReference type="Proteomes" id="UP000244089"/>
    </source>
</evidence>
<dbReference type="Pfam" id="PF02633">
    <property type="entry name" value="Creatininase"/>
    <property type="match status" value="1"/>
</dbReference>
<sequence length="242" mass="27233">MEKLAEMNWQQAEEKLKNKIVILPIGAVEAHGYHLPLGTDNYISEEIAGRVAERLDAPILPLLPFGQVWSLRNFPGSISLEDQTIISIIEDIAKSLERHEVKLLIIINGHFGNKTALKKAERAVQEKYNLKLLRFTHPGLKELEQKYIETQRVHPSYLHAEEIETSMMLKINSELVDMSKAEADRPEIPDYFGSYSVPWDQITAKAVLGDPSPAAADKGEQLIAGITAKIIEIVNNFKKEVD</sequence>
<dbReference type="PANTHER" id="PTHR35005">
    <property type="entry name" value="3-DEHYDRO-SCYLLO-INOSOSE HYDROLASE"/>
    <property type="match status" value="1"/>
</dbReference>
<evidence type="ECO:0000256" key="1">
    <source>
        <dbReference type="ARBA" id="ARBA00001947"/>
    </source>
</evidence>
<dbReference type="InterPro" id="IPR024087">
    <property type="entry name" value="Creatininase-like_sf"/>
</dbReference>
<dbReference type="Gene3D" id="3.40.50.10310">
    <property type="entry name" value="Creatininase"/>
    <property type="match status" value="1"/>
</dbReference>
<dbReference type="GO" id="GO:0046872">
    <property type="term" value="F:metal ion binding"/>
    <property type="evidence" value="ECO:0007669"/>
    <property type="project" value="UniProtKB-KW"/>
</dbReference>
<evidence type="ECO:0000256" key="5">
    <source>
        <dbReference type="ARBA" id="ARBA00024029"/>
    </source>
</evidence>
<evidence type="ECO:0000313" key="6">
    <source>
        <dbReference type="EMBL" id="PTV94079.1"/>
    </source>
</evidence>
<evidence type="ECO:0000256" key="4">
    <source>
        <dbReference type="ARBA" id="ARBA00022833"/>
    </source>
</evidence>
<gene>
    <name evidence="6" type="ORF">C8C76_1348</name>
</gene>
<dbReference type="RefSeq" id="WP_108141891.1">
    <property type="nucleotide sequence ID" value="NZ_QAXS01000034.1"/>
</dbReference>
<dbReference type="Proteomes" id="UP000244089">
    <property type="component" value="Unassembled WGS sequence"/>
</dbReference>
<organism evidence="6 7">
    <name type="scientific">Halanaerobium saccharolyticum</name>
    <dbReference type="NCBI Taxonomy" id="43595"/>
    <lineage>
        <taxon>Bacteria</taxon>
        <taxon>Bacillati</taxon>
        <taxon>Bacillota</taxon>
        <taxon>Clostridia</taxon>
        <taxon>Halanaerobiales</taxon>
        <taxon>Halanaerobiaceae</taxon>
        <taxon>Halanaerobium</taxon>
    </lineage>
</organism>
<keyword evidence="4" id="KW-0862">Zinc</keyword>
<dbReference type="PANTHER" id="PTHR35005:SF1">
    <property type="entry name" value="2-AMINO-5-FORMYLAMINO-6-RIBOSYLAMINOPYRIMIDIN-4(3H)-ONE 5'-MONOPHOSPHATE DEFORMYLASE"/>
    <property type="match status" value="1"/>
</dbReference>
<dbReference type="AlphaFoldDB" id="A0A2T5RGS5"/>
<comment type="similarity">
    <text evidence="5">Belongs to the creatininase superfamily.</text>
</comment>
<dbReference type="EMBL" id="QAXS01000034">
    <property type="protein sequence ID" value="PTV94079.1"/>
    <property type="molecule type" value="Genomic_DNA"/>
</dbReference>
<dbReference type="GO" id="GO:0009231">
    <property type="term" value="P:riboflavin biosynthetic process"/>
    <property type="evidence" value="ECO:0007669"/>
    <property type="project" value="TreeGrafter"/>
</dbReference>
<evidence type="ECO:0000256" key="3">
    <source>
        <dbReference type="ARBA" id="ARBA00022801"/>
    </source>
</evidence>
<dbReference type="GO" id="GO:0016811">
    <property type="term" value="F:hydrolase activity, acting on carbon-nitrogen (but not peptide) bonds, in linear amides"/>
    <property type="evidence" value="ECO:0007669"/>
    <property type="project" value="TreeGrafter"/>
</dbReference>
<name>A0A2T5RGS5_9FIRM</name>
<keyword evidence="3 6" id="KW-0378">Hydrolase</keyword>
<comment type="caution">
    <text evidence="6">The sequence shown here is derived from an EMBL/GenBank/DDBJ whole genome shotgun (WGS) entry which is preliminary data.</text>
</comment>